<name>A0A1W0X3P3_HYPEX</name>
<dbReference type="PROSITE" id="PS50053">
    <property type="entry name" value="UBIQUITIN_2"/>
    <property type="match status" value="1"/>
</dbReference>
<dbReference type="SMART" id="SM00213">
    <property type="entry name" value="UBQ"/>
    <property type="match status" value="1"/>
</dbReference>
<reference evidence="3" key="1">
    <citation type="submission" date="2017-01" db="EMBL/GenBank/DDBJ databases">
        <title>Comparative genomics of anhydrobiosis in the tardigrade Hypsibius dujardini.</title>
        <authorList>
            <person name="Yoshida Y."/>
            <person name="Koutsovoulos G."/>
            <person name="Laetsch D."/>
            <person name="Stevens L."/>
            <person name="Kumar S."/>
            <person name="Horikawa D."/>
            <person name="Ishino K."/>
            <person name="Komine S."/>
            <person name="Tomita M."/>
            <person name="Blaxter M."/>
            <person name="Arakawa K."/>
        </authorList>
    </citation>
    <scope>NUCLEOTIDE SEQUENCE [LARGE SCALE GENOMIC DNA]</scope>
    <source>
        <strain evidence="3">Z151</strain>
    </source>
</reference>
<comment type="caution">
    <text evidence="2">The sequence shown here is derived from an EMBL/GenBank/DDBJ whole genome shotgun (WGS) entry which is preliminary data.</text>
</comment>
<dbReference type="InterPro" id="IPR019956">
    <property type="entry name" value="Ubiquitin_dom"/>
</dbReference>
<organism evidence="2 3">
    <name type="scientific">Hypsibius exemplaris</name>
    <name type="common">Freshwater tardigrade</name>
    <dbReference type="NCBI Taxonomy" id="2072580"/>
    <lineage>
        <taxon>Eukaryota</taxon>
        <taxon>Metazoa</taxon>
        <taxon>Ecdysozoa</taxon>
        <taxon>Tardigrada</taxon>
        <taxon>Eutardigrada</taxon>
        <taxon>Parachela</taxon>
        <taxon>Hypsibioidea</taxon>
        <taxon>Hypsibiidae</taxon>
        <taxon>Hypsibius</taxon>
    </lineage>
</organism>
<dbReference type="PANTHER" id="PTHR10666">
    <property type="entry name" value="UBIQUITIN"/>
    <property type="match status" value="1"/>
</dbReference>
<sequence length="78" mass="8995">MYIYIRCLTGRVLRMEVSLSDTIHDVKRFIMFELDCRITVDQQSLLLAGKLLLDHCTLAHYHLEEFATLTLVLRLGAG</sequence>
<dbReference type="InterPro" id="IPR000626">
    <property type="entry name" value="Ubiquitin-like_dom"/>
</dbReference>
<dbReference type="InterPro" id="IPR050158">
    <property type="entry name" value="Ubiquitin_ubiquitin-like"/>
</dbReference>
<evidence type="ECO:0000259" key="1">
    <source>
        <dbReference type="PROSITE" id="PS50053"/>
    </source>
</evidence>
<dbReference type="EMBL" id="MTYJ01000020">
    <property type="protein sequence ID" value="OQV21934.1"/>
    <property type="molecule type" value="Genomic_DNA"/>
</dbReference>
<dbReference type="Proteomes" id="UP000192578">
    <property type="component" value="Unassembled WGS sequence"/>
</dbReference>
<dbReference type="Gene3D" id="3.10.20.90">
    <property type="entry name" value="Phosphatidylinositol 3-kinase Catalytic Subunit, Chain A, domain 1"/>
    <property type="match status" value="1"/>
</dbReference>
<evidence type="ECO:0000313" key="2">
    <source>
        <dbReference type="EMBL" id="OQV21934.1"/>
    </source>
</evidence>
<dbReference type="SUPFAM" id="SSF54236">
    <property type="entry name" value="Ubiquitin-like"/>
    <property type="match status" value="1"/>
</dbReference>
<dbReference type="InterPro" id="IPR029071">
    <property type="entry name" value="Ubiquitin-like_domsf"/>
</dbReference>
<accession>A0A1W0X3P3</accession>
<protein>
    <recommendedName>
        <fullName evidence="1">Ubiquitin-like domain-containing protein</fullName>
    </recommendedName>
</protein>
<dbReference type="AlphaFoldDB" id="A0A1W0X3P3"/>
<proteinExistence type="predicted"/>
<dbReference type="PRINTS" id="PR00348">
    <property type="entry name" value="UBIQUITIN"/>
</dbReference>
<evidence type="ECO:0000313" key="3">
    <source>
        <dbReference type="Proteomes" id="UP000192578"/>
    </source>
</evidence>
<feature type="domain" description="Ubiquitin-like" evidence="1">
    <location>
        <begin position="1"/>
        <end position="78"/>
    </location>
</feature>
<keyword evidence="3" id="KW-1185">Reference proteome</keyword>
<gene>
    <name evidence="2" type="ORF">BV898_04147</name>
</gene>
<dbReference type="Pfam" id="PF00240">
    <property type="entry name" value="ubiquitin"/>
    <property type="match status" value="1"/>
</dbReference>